<feature type="compositionally biased region" description="Polar residues" evidence="3">
    <location>
        <begin position="201"/>
        <end position="221"/>
    </location>
</feature>
<feature type="compositionally biased region" description="Low complexity" evidence="3">
    <location>
        <begin position="438"/>
        <end position="452"/>
    </location>
</feature>
<feature type="compositionally biased region" description="Low complexity" evidence="3">
    <location>
        <begin position="342"/>
        <end position="358"/>
    </location>
</feature>
<sequence length="796" mass="86143">MPAPPVPPLSALRSAPEPRDPTSVHVLGMDVSHSQPLIRNPSGASASASASDGFMPSAASIPHQHGDYAVTRTYIPAHGYNASRLHNQSSFSTGTSQSSTSSEAHEELASAPSLSATHYDASSLKLASAPESSSRQPNLGHGSRVLSHKGSFGGSYGLNAGVDLISESVDEAFTSSFIDQSQRPTNTYVDNRSFDRHHRTGSLSRPAQHSCSDLSSSTPKFNQHHADGSQVSDLTEPIEVLGRPSASNDLTSTQNQTQTSSTLISSQSRTALSAAANAASANAQFESADDPSDTTFATKLDHSLALNPNQGSSSIDRRQLPVYNQSTDPPSSKLDTLHLPESNTAHSSPGSSSTPLASRASECGVMDDMKPRQVVQHTASSGEADTKVAPSLQPSVPLPTHAPQQTKDHRERNERDKSSASTSRRQTSGRARDSAMPSSSTRADAASSTTRSLKTSHRSLPQLPSAHNVRPAPPPAMYWSKAPAHGSIPRRSFRAHTANLCDEVLWLFGGCDNRGCFRDLWCFDTETMCWSKPKVTGDIPPARRAHSATMVNKRLFVFAGGDGPHYFNDLYIFDTVSLRWSKPEVGGTAPSPRRAHTCNYYEGQLVVFGGGNGVGALNDVHTLDVNDLSRLEWRKMECGGKVPIGRGYHTSNLVDGKLIVIGGSDGHMSFNDIHILRLDTRTWYQVKTDEIHNRLGHTATQVGSYLFIFGGHDSKSYTSELLTLNLVNLQWEPRKVCGKKPQGRGYHQAWLRDSRLFVHGGFDGKDIFDDLHFLDLAACAYLPQITSFSVELDDEE</sequence>
<dbReference type="SUPFAM" id="SSF117281">
    <property type="entry name" value="Kelch motif"/>
    <property type="match status" value="2"/>
</dbReference>
<dbReference type="InterPro" id="IPR015915">
    <property type="entry name" value="Kelch-typ_b-propeller"/>
</dbReference>
<feature type="compositionally biased region" description="Basic and acidic residues" evidence="3">
    <location>
        <begin position="406"/>
        <end position="418"/>
    </location>
</feature>
<feature type="region of interest" description="Disordered" evidence="3">
    <location>
        <begin position="85"/>
        <end position="146"/>
    </location>
</feature>
<evidence type="ECO:0000313" key="4">
    <source>
        <dbReference type="EMBL" id="CDI54098.1"/>
    </source>
</evidence>
<keyword evidence="2" id="KW-0677">Repeat</keyword>
<dbReference type="InterPro" id="IPR006652">
    <property type="entry name" value="Kelch_1"/>
</dbReference>
<dbReference type="PANTHER" id="PTHR46093:SF3">
    <property type="entry name" value="ACYL-COA-BINDING DOMAIN-CONTAINING PROTEIN 4"/>
    <property type="match status" value="1"/>
</dbReference>
<feature type="compositionally biased region" description="Low complexity" evidence="3">
    <location>
        <begin position="251"/>
        <end position="265"/>
    </location>
</feature>
<feature type="region of interest" description="Disordered" evidence="3">
    <location>
        <begin position="373"/>
        <end position="471"/>
    </location>
</feature>
<proteinExistence type="predicted"/>
<feature type="region of interest" description="Disordered" evidence="3">
    <location>
        <begin position="304"/>
        <end position="359"/>
    </location>
</feature>
<protein>
    <submittedName>
        <fullName evidence="4">Related to Tip elongation aberrant protein 1</fullName>
    </submittedName>
</protein>
<dbReference type="SMART" id="SM00612">
    <property type="entry name" value="Kelch"/>
    <property type="match status" value="3"/>
</dbReference>
<accession>A0A077R596</accession>
<evidence type="ECO:0000256" key="1">
    <source>
        <dbReference type="ARBA" id="ARBA00022441"/>
    </source>
</evidence>
<dbReference type="PANTHER" id="PTHR46093">
    <property type="entry name" value="ACYL-COA-BINDING DOMAIN-CONTAINING PROTEIN 5"/>
    <property type="match status" value="1"/>
</dbReference>
<dbReference type="Gene3D" id="2.120.10.80">
    <property type="entry name" value="Kelch-type beta propeller"/>
    <property type="match status" value="2"/>
</dbReference>
<keyword evidence="1" id="KW-0880">Kelch repeat</keyword>
<feature type="compositionally biased region" description="Polar residues" evidence="3">
    <location>
        <begin position="419"/>
        <end position="429"/>
    </location>
</feature>
<evidence type="ECO:0000256" key="2">
    <source>
        <dbReference type="ARBA" id="ARBA00022737"/>
    </source>
</evidence>
<name>A0A077R596_9BASI</name>
<feature type="compositionally biased region" description="Polar residues" evidence="3">
    <location>
        <begin position="322"/>
        <end position="334"/>
    </location>
</feature>
<feature type="compositionally biased region" description="Low complexity" evidence="3">
    <location>
        <begin position="89"/>
        <end position="102"/>
    </location>
</feature>
<reference evidence="4" key="1">
    <citation type="journal article" date="2014" name="Genome Biol. Evol.">
        <title>Gene Loss Rather Than Gene Gain Is Associated with a Host Jump from Monocots to Dicots in the Smut Fungus Melanopsichium pennsylvanicum.</title>
        <authorList>
            <person name="Sharma R."/>
            <person name="Mishra B."/>
            <person name="Runge F."/>
            <person name="Thines M."/>
        </authorList>
    </citation>
    <scope>NUCLEOTIDE SEQUENCE</scope>
    <source>
        <strain evidence="4">4</strain>
    </source>
</reference>
<feature type="region of interest" description="Disordered" evidence="3">
    <location>
        <begin position="1"/>
        <end position="52"/>
    </location>
</feature>
<dbReference type="AlphaFoldDB" id="A0A077R596"/>
<feature type="region of interest" description="Disordered" evidence="3">
    <location>
        <begin position="184"/>
        <end position="265"/>
    </location>
</feature>
<organism evidence="4">
    <name type="scientific">Melanopsichium pennsylvanicum 4</name>
    <dbReference type="NCBI Taxonomy" id="1398559"/>
    <lineage>
        <taxon>Eukaryota</taxon>
        <taxon>Fungi</taxon>
        <taxon>Dikarya</taxon>
        <taxon>Basidiomycota</taxon>
        <taxon>Ustilaginomycotina</taxon>
        <taxon>Ustilaginomycetes</taxon>
        <taxon>Ustilaginales</taxon>
        <taxon>Ustilaginaceae</taxon>
        <taxon>Melanopsichium</taxon>
    </lineage>
</organism>
<dbReference type="Pfam" id="PF24681">
    <property type="entry name" value="Kelch_KLHDC2_KLHL20_DRC7"/>
    <property type="match status" value="1"/>
</dbReference>
<evidence type="ECO:0000256" key="3">
    <source>
        <dbReference type="SAM" id="MobiDB-lite"/>
    </source>
</evidence>
<dbReference type="EMBL" id="HG529604">
    <property type="protein sequence ID" value="CDI54098.1"/>
    <property type="molecule type" value="Genomic_DNA"/>
</dbReference>